<evidence type="ECO:0000256" key="6">
    <source>
        <dbReference type="SAM" id="Phobius"/>
    </source>
</evidence>
<feature type="domain" description="Type II secretion system protein GspF" evidence="7">
    <location>
        <begin position="97"/>
        <end position="213"/>
    </location>
</feature>
<feature type="transmembrane region" description="Helical" evidence="6">
    <location>
        <begin position="48"/>
        <end position="74"/>
    </location>
</feature>
<dbReference type="PANTHER" id="PTHR35007">
    <property type="entry name" value="INTEGRAL MEMBRANE PROTEIN-RELATED"/>
    <property type="match status" value="1"/>
</dbReference>
<feature type="transmembrane region" description="Helical" evidence="6">
    <location>
        <begin position="190"/>
        <end position="211"/>
    </location>
</feature>
<reference evidence="8 9" key="1">
    <citation type="submission" date="2019-07" db="EMBL/GenBank/DDBJ databases">
        <authorList>
            <person name="Zhao L.H."/>
        </authorList>
    </citation>
    <scope>NUCLEOTIDE SEQUENCE [LARGE SCALE GENOMIC DNA]</scope>
    <source>
        <strain evidence="8 9">Co35</strain>
    </source>
</reference>
<dbReference type="Pfam" id="PF00482">
    <property type="entry name" value="T2SSF"/>
    <property type="match status" value="1"/>
</dbReference>
<accession>A0A554SCZ9</accession>
<keyword evidence="4 6" id="KW-1133">Transmembrane helix</keyword>
<gene>
    <name evidence="8" type="ORF">FNM00_06620</name>
</gene>
<evidence type="ECO:0000256" key="5">
    <source>
        <dbReference type="ARBA" id="ARBA00023136"/>
    </source>
</evidence>
<keyword evidence="2" id="KW-1003">Cell membrane</keyword>
<sequence>MTTMAIVSAVCASGAVWCRFSALRARVQRPEPPPPGVLVLLAGAPATLAVAIVMTPALALLGVGSAAVVATAALRWRKNRQRARRQARAGQVTELILVLAASLRAGLPAPAALGHAAEDEPVVRSAATAAQRAADVPQALRAARRGPGDDGLERLAIAWQVADRTGAPLAGVLDRLSEVERQERDLRREVAAGIAPARATAALMALLPVFGLLLGSGFGGDPLWVVITAHPVVAFSVAVGAGLACMGVLWIDRIADGAETS</sequence>
<proteinExistence type="predicted"/>
<organism evidence="8 9">
    <name type="scientific">Aeromicrobium piscarium</name>
    <dbReference type="NCBI Taxonomy" id="2590901"/>
    <lineage>
        <taxon>Bacteria</taxon>
        <taxon>Bacillati</taxon>
        <taxon>Actinomycetota</taxon>
        <taxon>Actinomycetes</taxon>
        <taxon>Propionibacteriales</taxon>
        <taxon>Nocardioidaceae</taxon>
        <taxon>Aeromicrobium</taxon>
    </lineage>
</organism>
<dbReference type="Proteomes" id="UP000316988">
    <property type="component" value="Unassembled WGS sequence"/>
</dbReference>
<dbReference type="OrthoDB" id="3748275at2"/>
<comment type="subcellular location">
    <subcellularLocation>
        <location evidence="1">Cell membrane</location>
        <topology evidence="1">Multi-pass membrane protein</topology>
    </subcellularLocation>
</comment>
<dbReference type="EMBL" id="VLNT01000004">
    <property type="protein sequence ID" value="TSD64219.1"/>
    <property type="molecule type" value="Genomic_DNA"/>
</dbReference>
<evidence type="ECO:0000256" key="1">
    <source>
        <dbReference type="ARBA" id="ARBA00004651"/>
    </source>
</evidence>
<protein>
    <submittedName>
        <fullName evidence="8">Type II secretion system protein</fullName>
    </submittedName>
</protein>
<keyword evidence="5 6" id="KW-0472">Membrane</keyword>
<evidence type="ECO:0000256" key="4">
    <source>
        <dbReference type="ARBA" id="ARBA00022989"/>
    </source>
</evidence>
<evidence type="ECO:0000259" key="7">
    <source>
        <dbReference type="Pfam" id="PF00482"/>
    </source>
</evidence>
<dbReference type="PANTHER" id="PTHR35007:SF4">
    <property type="entry name" value="CONSERVED TRANSMEMBRANE PROTEIN-RELATED"/>
    <property type="match status" value="1"/>
</dbReference>
<keyword evidence="3 6" id="KW-0812">Transmembrane</keyword>
<keyword evidence="9" id="KW-1185">Reference proteome</keyword>
<dbReference type="InterPro" id="IPR018076">
    <property type="entry name" value="T2SS_GspF_dom"/>
</dbReference>
<evidence type="ECO:0000313" key="8">
    <source>
        <dbReference type="EMBL" id="TSD64219.1"/>
    </source>
</evidence>
<evidence type="ECO:0000313" key="9">
    <source>
        <dbReference type="Proteomes" id="UP000316988"/>
    </source>
</evidence>
<feature type="transmembrane region" description="Helical" evidence="6">
    <location>
        <begin position="223"/>
        <end position="251"/>
    </location>
</feature>
<evidence type="ECO:0000256" key="3">
    <source>
        <dbReference type="ARBA" id="ARBA00022692"/>
    </source>
</evidence>
<comment type="caution">
    <text evidence="8">The sequence shown here is derived from an EMBL/GenBank/DDBJ whole genome shotgun (WGS) entry which is preliminary data.</text>
</comment>
<name>A0A554SCZ9_9ACTN</name>
<dbReference type="RefSeq" id="WP_143912662.1">
    <property type="nucleotide sequence ID" value="NZ_VLNT01000004.1"/>
</dbReference>
<evidence type="ECO:0000256" key="2">
    <source>
        <dbReference type="ARBA" id="ARBA00022475"/>
    </source>
</evidence>
<dbReference type="AlphaFoldDB" id="A0A554SCZ9"/>
<dbReference type="GO" id="GO:0005886">
    <property type="term" value="C:plasma membrane"/>
    <property type="evidence" value="ECO:0007669"/>
    <property type="project" value="UniProtKB-SubCell"/>
</dbReference>